<evidence type="ECO:0000256" key="2">
    <source>
        <dbReference type="ARBA" id="ARBA00022741"/>
    </source>
</evidence>
<accession>A0A383EAQ2</accession>
<dbReference type="InterPro" id="IPR001048">
    <property type="entry name" value="Asp/Glu/Uridylate_kinase"/>
</dbReference>
<feature type="non-terminal residue" evidence="6">
    <location>
        <position position="158"/>
    </location>
</feature>
<organism evidence="6">
    <name type="scientific">marine metagenome</name>
    <dbReference type="NCBI Taxonomy" id="408172"/>
    <lineage>
        <taxon>unclassified sequences</taxon>
        <taxon>metagenomes</taxon>
        <taxon>ecological metagenomes</taxon>
    </lineage>
</organism>
<keyword evidence="3" id="KW-0418">Kinase</keyword>
<dbReference type="GO" id="GO:0004349">
    <property type="term" value="F:glutamate 5-kinase activity"/>
    <property type="evidence" value="ECO:0007669"/>
    <property type="project" value="TreeGrafter"/>
</dbReference>
<keyword evidence="4" id="KW-0067">ATP-binding</keyword>
<keyword evidence="2" id="KW-0547">Nucleotide-binding</keyword>
<evidence type="ECO:0000256" key="1">
    <source>
        <dbReference type="ARBA" id="ARBA00022679"/>
    </source>
</evidence>
<dbReference type="SUPFAM" id="SSF53633">
    <property type="entry name" value="Carbamate kinase-like"/>
    <property type="match status" value="1"/>
</dbReference>
<gene>
    <name evidence="6" type="ORF">METZ01_LOCUS506806</name>
</gene>
<evidence type="ECO:0000256" key="3">
    <source>
        <dbReference type="ARBA" id="ARBA00022777"/>
    </source>
</evidence>
<dbReference type="GO" id="GO:0005829">
    <property type="term" value="C:cytosol"/>
    <property type="evidence" value="ECO:0007669"/>
    <property type="project" value="TreeGrafter"/>
</dbReference>
<dbReference type="Pfam" id="PF00696">
    <property type="entry name" value="AA_kinase"/>
    <property type="match status" value="1"/>
</dbReference>
<proteinExistence type="predicted"/>
<dbReference type="InterPro" id="IPR001057">
    <property type="entry name" value="Glu/AcGlu_kinase"/>
</dbReference>
<dbReference type="EMBL" id="UINC01224362">
    <property type="protein sequence ID" value="SVE53952.1"/>
    <property type="molecule type" value="Genomic_DNA"/>
</dbReference>
<dbReference type="PRINTS" id="PR00474">
    <property type="entry name" value="GLU5KINASE"/>
</dbReference>
<dbReference type="InterPro" id="IPR036393">
    <property type="entry name" value="AceGlu_kinase-like_sf"/>
</dbReference>
<feature type="domain" description="Aspartate/glutamate/uridylate kinase" evidence="5">
    <location>
        <begin position="8"/>
        <end position="154"/>
    </location>
</feature>
<protein>
    <recommendedName>
        <fullName evidence="5">Aspartate/glutamate/uridylate kinase domain-containing protein</fullName>
    </recommendedName>
</protein>
<dbReference type="PANTHER" id="PTHR43654">
    <property type="entry name" value="GLUTAMATE 5-KINASE"/>
    <property type="match status" value="1"/>
</dbReference>
<dbReference type="PANTHER" id="PTHR43654:SF1">
    <property type="entry name" value="ISOPENTENYL PHOSPHATE KINASE"/>
    <property type="match status" value="1"/>
</dbReference>
<sequence length="158" mass="17247">VSELAFHRVVIKAGTTLLTGNSDKMDLVQLKSLVEQLAYLYRLGVEVLLVTSGAVATGRQVLRRSTQSETINKAAIATGEGPFRQVLASIGQSRLMQTYTQEFDKHDIPVAQALLTRNDIADRLGYLNIRSTLLSLISLGVIPILNENDVVALEELQG</sequence>
<evidence type="ECO:0000313" key="6">
    <source>
        <dbReference type="EMBL" id="SVE53952.1"/>
    </source>
</evidence>
<dbReference type="GO" id="GO:0005524">
    <property type="term" value="F:ATP binding"/>
    <property type="evidence" value="ECO:0007669"/>
    <property type="project" value="UniProtKB-KW"/>
</dbReference>
<dbReference type="Gene3D" id="3.40.1160.10">
    <property type="entry name" value="Acetylglutamate kinase-like"/>
    <property type="match status" value="1"/>
</dbReference>
<evidence type="ECO:0000259" key="5">
    <source>
        <dbReference type="Pfam" id="PF00696"/>
    </source>
</evidence>
<feature type="non-terminal residue" evidence="6">
    <location>
        <position position="1"/>
    </location>
</feature>
<name>A0A383EAQ2_9ZZZZ</name>
<evidence type="ECO:0000256" key="4">
    <source>
        <dbReference type="ARBA" id="ARBA00022840"/>
    </source>
</evidence>
<reference evidence="6" key="1">
    <citation type="submission" date="2018-05" db="EMBL/GenBank/DDBJ databases">
        <authorList>
            <person name="Lanie J.A."/>
            <person name="Ng W.-L."/>
            <person name="Kazmierczak K.M."/>
            <person name="Andrzejewski T.M."/>
            <person name="Davidsen T.M."/>
            <person name="Wayne K.J."/>
            <person name="Tettelin H."/>
            <person name="Glass J.I."/>
            <person name="Rusch D."/>
            <person name="Podicherti R."/>
            <person name="Tsui H.-C.T."/>
            <person name="Winkler M.E."/>
        </authorList>
    </citation>
    <scope>NUCLEOTIDE SEQUENCE</scope>
</reference>
<dbReference type="AlphaFoldDB" id="A0A383EAQ2"/>
<keyword evidence="1" id="KW-0808">Transferase</keyword>